<proteinExistence type="predicted"/>
<sequence>MIRKSIQLAMVSVAVLSVASQGAWAKVSAEEATKLGKEFTCVGAEKAGNQDATIPAFSGKWLGVPPGINFKGTGVHHPDPYANEKPLFVITAKNMEQYANRLSDGEKALLKKYPDTFRIPLYPSHRDFRYADYACEVARQNALSAELADQGFGVNATSGAVPFPIPKNGLELLWNTLLPTRAWTEVSTNDQAVVYPDGNIAWGRVSTKNLSDYNDPKHRKKTEGVQAYFYSLTMLPERNKGEIIVGQESYNHKQNPRQAWQYNPGTRRVRQLPAFGFDMPQGAGGFRTVDDDRLFNGSPERYDWKIVGKKELYIPYNGYRFDDPSIMYADILKTGHVNPDYMRYELHRVWVLEGTLKDGYRHQYAKRVMYLDEDTWHAVMSDNYDARGQLWRMAMVNYIYAYEMQAFQARVSVYHDLTSGAYMADRLNNERREKTRLNDGGLSPEEFTADAARRTGL</sequence>
<feature type="chain" id="PRO_5045219281" evidence="2">
    <location>
        <begin position="26"/>
        <end position="457"/>
    </location>
</feature>
<protein>
    <submittedName>
        <fullName evidence="3">DUF1329 domain-containing protein</fullName>
    </submittedName>
</protein>
<evidence type="ECO:0000256" key="2">
    <source>
        <dbReference type="SAM" id="SignalP"/>
    </source>
</evidence>
<reference evidence="4" key="1">
    <citation type="journal article" date="2019" name="Int. J. Syst. Evol. Microbiol.">
        <title>The Global Catalogue of Microorganisms (GCM) 10K type strain sequencing project: providing services to taxonomists for standard genome sequencing and annotation.</title>
        <authorList>
            <consortium name="The Broad Institute Genomics Platform"/>
            <consortium name="The Broad Institute Genome Sequencing Center for Infectious Disease"/>
            <person name="Wu L."/>
            <person name="Ma J."/>
        </authorList>
    </citation>
    <scope>NUCLEOTIDE SEQUENCE [LARGE SCALE GENOMIC DNA]</scope>
    <source>
        <strain evidence="4">KCTC 42986</strain>
    </source>
</reference>
<dbReference type="Pfam" id="PF07044">
    <property type="entry name" value="DUF1329"/>
    <property type="match status" value="1"/>
</dbReference>
<dbReference type="EMBL" id="JBHRTP010000003">
    <property type="protein sequence ID" value="MFC3106563.1"/>
    <property type="molecule type" value="Genomic_DNA"/>
</dbReference>
<feature type="region of interest" description="Disordered" evidence="1">
    <location>
        <begin position="433"/>
        <end position="457"/>
    </location>
</feature>
<evidence type="ECO:0000313" key="4">
    <source>
        <dbReference type="Proteomes" id="UP001595530"/>
    </source>
</evidence>
<keyword evidence="2" id="KW-0732">Signal</keyword>
<dbReference type="InterPro" id="IPR010752">
    <property type="entry name" value="DUF1329"/>
</dbReference>
<evidence type="ECO:0000256" key="1">
    <source>
        <dbReference type="SAM" id="MobiDB-lite"/>
    </source>
</evidence>
<dbReference type="Proteomes" id="UP001595530">
    <property type="component" value="Unassembled WGS sequence"/>
</dbReference>
<gene>
    <name evidence="3" type="ORF">ACFOFO_01075</name>
</gene>
<dbReference type="RefSeq" id="WP_390330593.1">
    <property type="nucleotide sequence ID" value="NZ_JBHRTP010000003.1"/>
</dbReference>
<accession>A0ABV7EUV9</accession>
<keyword evidence="4" id="KW-1185">Reference proteome</keyword>
<feature type="signal peptide" evidence="2">
    <location>
        <begin position="1"/>
        <end position="25"/>
    </location>
</feature>
<name>A0ABV7EUV9_9BURK</name>
<evidence type="ECO:0000313" key="3">
    <source>
        <dbReference type="EMBL" id="MFC3106563.1"/>
    </source>
</evidence>
<comment type="caution">
    <text evidence="3">The sequence shown here is derived from an EMBL/GenBank/DDBJ whole genome shotgun (WGS) entry which is preliminary data.</text>
</comment>
<dbReference type="Gene3D" id="2.50.20.10">
    <property type="entry name" value="Lipoprotein localisation LolA/LolB/LppX"/>
    <property type="match status" value="1"/>
</dbReference>
<organism evidence="3 4">
    <name type="scientific">Undibacterium arcticum</name>
    <dbReference type="NCBI Taxonomy" id="1762892"/>
    <lineage>
        <taxon>Bacteria</taxon>
        <taxon>Pseudomonadati</taxon>
        <taxon>Pseudomonadota</taxon>
        <taxon>Betaproteobacteria</taxon>
        <taxon>Burkholderiales</taxon>
        <taxon>Oxalobacteraceae</taxon>
        <taxon>Undibacterium</taxon>
    </lineage>
</organism>
<dbReference type="CDD" id="cd16329">
    <property type="entry name" value="LolA_like"/>
    <property type="match status" value="1"/>
</dbReference>